<dbReference type="Gene3D" id="3.30.559.10">
    <property type="entry name" value="Chloramphenicol acetyltransferase-like domain"/>
    <property type="match status" value="1"/>
</dbReference>
<proteinExistence type="predicted"/>
<dbReference type="InterPro" id="IPR052058">
    <property type="entry name" value="Alcohol_O-acetyltransferase"/>
</dbReference>
<evidence type="ECO:0008006" key="4">
    <source>
        <dbReference type="Google" id="ProtNLM"/>
    </source>
</evidence>
<evidence type="ECO:0000256" key="1">
    <source>
        <dbReference type="SAM" id="MobiDB-lite"/>
    </source>
</evidence>
<dbReference type="OrthoDB" id="6347053at2759"/>
<keyword evidence="3" id="KW-1185">Reference proteome</keyword>
<feature type="region of interest" description="Disordered" evidence="1">
    <location>
        <begin position="1"/>
        <end position="20"/>
    </location>
</feature>
<sequence>MVISIFKETPPPARESSEGITVSNGSVAAGGASAAGASPAGVCAPPRPRGQGHCTFPNRAQSSGNVKWLWPVDRESLSFHLVHNHGTRMGLYHMRLNSASPLKTEDVERALFHLQRKNPALRVDLRLRENVWWFCEQEGIKVDFKMLSEGTSSEEEIQRMCEGGFPDGATWKFRMIPLGKDAPCAIPEVKGDFPYQYSIMVTGHHALGDGLSASLVAKQMVELLNDVILGCHVSDEVSSRFVQREELGEIESRIIKKLEEDPERHDYVKQTMPTSTPLLLQAFPRPSVDRAATRHLSRIVDVEVTRKFEKQCKSHGVTINSAFSAVINIALIRLVQKSGISQQSYQIASNHAVSMLRYLKRTPRDVVGGYAVLRSHISKVTDNHAKNFWEYATEINGELREGLTSELPLEQKMARLMAQPNHWKEWAQNPPAVVHDYGITNIGHFPMPERRVDDQVLVTDAASVAMVHKYIHMLLFLVHTFRGRCNYSISYATDHIADETAILLADEVMAVYQEVSEVNGM</sequence>
<reference evidence="2 3" key="2">
    <citation type="submission" date="2019-01" db="EMBL/GenBank/DDBJ databases">
        <title>The decoding of complex shrimp genome reveals the adaptation for benthos swimmer, frequently molting mechanism and breeding impact on genome.</title>
        <authorList>
            <person name="Sun Y."/>
            <person name="Gao Y."/>
            <person name="Yu Y."/>
        </authorList>
    </citation>
    <scope>NUCLEOTIDE SEQUENCE [LARGE SCALE GENOMIC DNA]</scope>
    <source>
        <tissue evidence="2">Muscle</tissue>
    </source>
</reference>
<dbReference type="PANTHER" id="PTHR28037:SF1">
    <property type="entry name" value="ALCOHOL O-ACETYLTRANSFERASE 1-RELATED"/>
    <property type="match status" value="1"/>
</dbReference>
<dbReference type="PANTHER" id="PTHR28037">
    <property type="entry name" value="ALCOHOL O-ACETYLTRANSFERASE 1-RELATED"/>
    <property type="match status" value="1"/>
</dbReference>
<name>A0A3R7P9T5_PENVA</name>
<evidence type="ECO:0000313" key="3">
    <source>
        <dbReference type="Proteomes" id="UP000283509"/>
    </source>
</evidence>
<comment type="caution">
    <text evidence="2">The sequence shown here is derived from an EMBL/GenBank/DDBJ whole genome shotgun (WGS) entry which is preliminary data.</text>
</comment>
<reference evidence="2 3" key="1">
    <citation type="submission" date="2018-04" db="EMBL/GenBank/DDBJ databases">
        <authorList>
            <person name="Zhang X."/>
            <person name="Yuan J."/>
            <person name="Li F."/>
            <person name="Xiang J."/>
        </authorList>
    </citation>
    <scope>NUCLEOTIDE SEQUENCE [LARGE SCALE GENOMIC DNA]</scope>
    <source>
        <tissue evidence="2">Muscle</tissue>
    </source>
</reference>
<dbReference type="AlphaFoldDB" id="A0A3R7P9T5"/>
<dbReference type="SUPFAM" id="SSF52777">
    <property type="entry name" value="CoA-dependent acyltransferases"/>
    <property type="match status" value="2"/>
</dbReference>
<dbReference type="Proteomes" id="UP000283509">
    <property type="component" value="Unassembled WGS sequence"/>
</dbReference>
<dbReference type="EMBL" id="QCYY01001224">
    <property type="protein sequence ID" value="ROT79573.1"/>
    <property type="molecule type" value="Genomic_DNA"/>
</dbReference>
<organism evidence="2 3">
    <name type="scientific">Penaeus vannamei</name>
    <name type="common">Whiteleg shrimp</name>
    <name type="synonym">Litopenaeus vannamei</name>
    <dbReference type="NCBI Taxonomy" id="6689"/>
    <lineage>
        <taxon>Eukaryota</taxon>
        <taxon>Metazoa</taxon>
        <taxon>Ecdysozoa</taxon>
        <taxon>Arthropoda</taxon>
        <taxon>Crustacea</taxon>
        <taxon>Multicrustacea</taxon>
        <taxon>Malacostraca</taxon>
        <taxon>Eumalacostraca</taxon>
        <taxon>Eucarida</taxon>
        <taxon>Decapoda</taxon>
        <taxon>Dendrobranchiata</taxon>
        <taxon>Penaeoidea</taxon>
        <taxon>Penaeidae</taxon>
        <taxon>Penaeus</taxon>
    </lineage>
</organism>
<accession>A0A3R7P9T5</accession>
<protein>
    <recommendedName>
        <fullName evidence="4">Condensation domain-containing protein</fullName>
    </recommendedName>
</protein>
<evidence type="ECO:0000313" key="2">
    <source>
        <dbReference type="EMBL" id="ROT79573.1"/>
    </source>
</evidence>
<dbReference type="Gene3D" id="3.30.559.30">
    <property type="entry name" value="Nonribosomal peptide synthetase, condensation domain"/>
    <property type="match status" value="1"/>
</dbReference>
<dbReference type="InterPro" id="IPR023213">
    <property type="entry name" value="CAT-like_dom_sf"/>
</dbReference>
<gene>
    <name evidence="2" type="ORF">C7M84_001711</name>
</gene>